<evidence type="ECO:0000259" key="1">
    <source>
        <dbReference type="Pfam" id="PF06985"/>
    </source>
</evidence>
<accession>A0ABR3VHU5</accession>
<dbReference type="EMBL" id="JAZGSY010000074">
    <property type="protein sequence ID" value="KAL1841464.1"/>
    <property type="molecule type" value="Genomic_DNA"/>
</dbReference>
<dbReference type="Proteomes" id="UP001583172">
    <property type="component" value="Unassembled WGS sequence"/>
</dbReference>
<name>A0ABR3VHU5_HUMIN</name>
<sequence>MGSFPALKLLSIDYAIDGRIPQEWTGLGTEQRVESLISRSAAETISHTYKQVVYLWIDALCIDQSNSTQEKATQIPLIGETYSLAARVLD</sequence>
<dbReference type="InterPro" id="IPR010730">
    <property type="entry name" value="HET"/>
</dbReference>
<proteinExistence type="predicted"/>
<evidence type="ECO:0000313" key="3">
    <source>
        <dbReference type="Proteomes" id="UP001583172"/>
    </source>
</evidence>
<feature type="domain" description="Heterokaryon incompatibility" evidence="1">
    <location>
        <begin position="37"/>
        <end position="89"/>
    </location>
</feature>
<comment type="caution">
    <text evidence="2">The sequence shown here is derived from an EMBL/GenBank/DDBJ whole genome shotgun (WGS) entry which is preliminary data.</text>
</comment>
<reference evidence="2 3" key="1">
    <citation type="journal article" date="2024" name="Commun. Biol.">
        <title>Comparative genomic analysis of thermophilic fungi reveals convergent evolutionary adaptations and gene losses.</title>
        <authorList>
            <person name="Steindorff A.S."/>
            <person name="Aguilar-Pontes M.V."/>
            <person name="Robinson A.J."/>
            <person name="Andreopoulos B."/>
            <person name="LaButti K."/>
            <person name="Kuo A."/>
            <person name="Mondo S."/>
            <person name="Riley R."/>
            <person name="Otillar R."/>
            <person name="Haridas S."/>
            <person name="Lipzen A."/>
            <person name="Grimwood J."/>
            <person name="Schmutz J."/>
            <person name="Clum A."/>
            <person name="Reid I.D."/>
            <person name="Moisan M.C."/>
            <person name="Butler G."/>
            <person name="Nguyen T.T.M."/>
            <person name="Dewar K."/>
            <person name="Conant G."/>
            <person name="Drula E."/>
            <person name="Henrissat B."/>
            <person name="Hansel C."/>
            <person name="Singer S."/>
            <person name="Hutchinson M.I."/>
            <person name="de Vries R.P."/>
            <person name="Natvig D.O."/>
            <person name="Powell A.J."/>
            <person name="Tsang A."/>
            <person name="Grigoriev I.V."/>
        </authorList>
    </citation>
    <scope>NUCLEOTIDE SEQUENCE [LARGE SCALE GENOMIC DNA]</scope>
    <source>
        <strain evidence="2 3">CBS 620.91</strain>
    </source>
</reference>
<organism evidence="2 3">
    <name type="scientific">Humicola insolens</name>
    <name type="common">Soft-rot fungus</name>
    <dbReference type="NCBI Taxonomy" id="85995"/>
    <lineage>
        <taxon>Eukaryota</taxon>
        <taxon>Fungi</taxon>
        <taxon>Dikarya</taxon>
        <taxon>Ascomycota</taxon>
        <taxon>Pezizomycotina</taxon>
        <taxon>Sordariomycetes</taxon>
        <taxon>Sordariomycetidae</taxon>
        <taxon>Sordariales</taxon>
        <taxon>Chaetomiaceae</taxon>
        <taxon>Mycothermus</taxon>
    </lineage>
</organism>
<keyword evidence="3" id="KW-1185">Reference proteome</keyword>
<protein>
    <recommendedName>
        <fullName evidence="1">Heterokaryon incompatibility domain-containing protein</fullName>
    </recommendedName>
</protein>
<gene>
    <name evidence="2" type="ORF">VTJ49DRAFT_7019</name>
</gene>
<evidence type="ECO:0000313" key="2">
    <source>
        <dbReference type="EMBL" id="KAL1841464.1"/>
    </source>
</evidence>
<dbReference type="Pfam" id="PF06985">
    <property type="entry name" value="HET"/>
    <property type="match status" value="1"/>
</dbReference>